<dbReference type="FunFam" id="2.40.30.10:FF:000008">
    <property type="entry name" value="Translation initiation factor IF-2"/>
    <property type="match status" value="1"/>
</dbReference>
<dbReference type="InterPro" id="IPR015760">
    <property type="entry name" value="TIF_IF2"/>
</dbReference>
<dbReference type="PANTHER" id="PTHR43381:SF5">
    <property type="entry name" value="TR-TYPE G DOMAIN-CONTAINING PROTEIN"/>
    <property type="match status" value="1"/>
</dbReference>
<feature type="compositionally biased region" description="Low complexity" evidence="9">
    <location>
        <begin position="136"/>
        <end position="171"/>
    </location>
</feature>
<dbReference type="Pfam" id="PF00009">
    <property type="entry name" value="GTP_EFTU"/>
    <property type="match status" value="1"/>
</dbReference>
<feature type="compositionally biased region" description="Low complexity" evidence="9">
    <location>
        <begin position="92"/>
        <end position="103"/>
    </location>
</feature>
<dbReference type="InterPro" id="IPR044145">
    <property type="entry name" value="IF2_II"/>
</dbReference>
<protein>
    <recommendedName>
        <fullName evidence="2 7">Translation initiation factor IF-2</fullName>
    </recommendedName>
</protein>
<dbReference type="GO" id="GO:0005525">
    <property type="term" value="F:GTP binding"/>
    <property type="evidence" value="ECO:0007669"/>
    <property type="project" value="UniProtKB-KW"/>
</dbReference>
<dbReference type="HAMAP" id="MF_00100_B">
    <property type="entry name" value="IF_2_B"/>
    <property type="match status" value="1"/>
</dbReference>
<dbReference type="Pfam" id="PF11987">
    <property type="entry name" value="IF-2"/>
    <property type="match status" value="1"/>
</dbReference>
<name>A0A367ZU73_9BACT</name>
<dbReference type="InterPro" id="IPR000795">
    <property type="entry name" value="T_Tr_GTP-bd_dom"/>
</dbReference>
<dbReference type="Gene3D" id="1.10.10.2480">
    <property type="match status" value="1"/>
</dbReference>
<reference evidence="11 12" key="1">
    <citation type="submission" date="2018-05" db="EMBL/GenBank/DDBJ databases">
        <title>A metagenomic window into the 2 km-deep terrestrial subsurface aquifer revealed taxonomically and functionally diverse microbial community comprising novel uncultured bacterial lineages.</title>
        <authorList>
            <person name="Kadnikov V.V."/>
            <person name="Mardanov A.V."/>
            <person name="Beletsky A.V."/>
            <person name="Banks D."/>
            <person name="Pimenov N.V."/>
            <person name="Frank Y.A."/>
            <person name="Karnachuk O.V."/>
            <person name="Ravin N.V."/>
        </authorList>
    </citation>
    <scope>NUCLEOTIDE SEQUENCE [LARGE SCALE GENOMIC DNA]</scope>
    <source>
        <strain evidence="11">BY5</strain>
    </source>
</reference>
<dbReference type="AlphaFoldDB" id="A0A367ZU73"/>
<dbReference type="InterPro" id="IPR009000">
    <property type="entry name" value="Transl_B-barrel_sf"/>
</dbReference>
<evidence type="ECO:0000256" key="7">
    <source>
        <dbReference type="HAMAP-Rule" id="MF_00100"/>
    </source>
</evidence>
<evidence type="ECO:0000256" key="9">
    <source>
        <dbReference type="SAM" id="MobiDB-lite"/>
    </source>
</evidence>
<comment type="function">
    <text evidence="7 8">One of the essential components for the initiation of protein synthesis. Protects formylmethionyl-tRNA from spontaneous hydrolysis and promotes its binding to the 30S ribosomal subunits. Also involved in the hydrolysis of GTP during the formation of the 70S ribosomal complex.</text>
</comment>
<dbReference type="InterPro" id="IPR053905">
    <property type="entry name" value="EF-G-like_DII"/>
</dbReference>
<dbReference type="NCBIfam" id="TIGR00231">
    <property type="entry name" value="small_GTP"/>
    <property type="match status" value="1"/>
</dbReference>
<feature type="compositionally biased region" description="Pro residues" evidence="9">
    <location>
        <begin position="111"/>
        <end position="135"/>
    </location>
</feature>
<dbReference type="CDD" id="cd03702">
    <property type="entry name" value="IF2_mtIF2_II"/>
    <property type="match status" value="1"/>
</dbReference>
<dbReference type="FunFam" id="3.40.50.300:FF:000019">
    <property type="entry name" value="Translation initiation factor IF-2"/>
    <property type="match status" value="1"/>
</dbReference>
<sequence length="869" mass="93077">MRLHEASKKYNLTNKEMSALLETLGFPGKNNPLSAIGDDVVAALEKHFASKAGGARPAPEKKPAAAATPAPATPTATPGKPATPATPPTPPSARSGGPSSSRTPDVRMGPAPKPATPTTAAPPPATGQRPAPTPATTPASTPSQPAPGATARPATPTSTAATGTSGVSPTPATRPAPTPPPTPPRFEFRPSPVIVPKVEEKKKGGPKPPRIDHGDEVEVNQQITFIKTAPLKKEPPVKKLKKKIKPIKPVHGKPKPVLDEVIPDVIEVPADQLAVEQTVVPEQERVPRIVVPQEVTVNELAKYLEVQGVDIIKKLMGLGVFASLNQRLEPTQVQLVGREFGKEIVFSQDVIDLEETPDAPADLKPRPPVVTIMGHVDHGKTSLLDKIRKSRVAEGEIGGITQHIGAYQVTTKNGIITFLDTPGHEAFTAMRAQGAQVTDIAVLVVAADDGVQPQTIEALHHAQAAGVPIIVAINKIDKPEANPDKVKQMLMPYNLVAEDWGGKTIMVPVSAKRGDGIEDLLEMILLQAEMMELKANPNRPGKGTIIEAKLDRGMGPLATVLVQNGTIRVGDNIVCGTSFGRVKALINDAGTRVKEAGPAMPVAILGLSDVPRVGDKLMVVEDAKFARYVSVLRQKKEREERLARENRTKLMDLFKQVTDGKRKELPIIIKADVQGSAGALKDALERLSTNEVKVNAIHTGVGAIIESDVMLAAASNAIIIGFHVRPAPGVEEIAAREDVEIKVFRIIYDAIDAVKSALKGMYEPVYEEEIIGRAEVRKVFKISGVGTIAGSFVLEGKITRDASVRIIRDGVEIYEGKVSSLKRFKDDIREVQAGYECGIGVSNYNDLKENDILELFRLKQVERELKAEG</sequence>
<evidence type="ECO:0000259" key="10">
    <source>
        <dbReference type="PROSITE" id="PS51722"/>
    </source>
</evidence>
<dbReference type="InterPro" id="IPR005225">
    <property type="entry name" value="Small_GTP-bd"/>
</dbReference>
<feature type="region of interest" description="Disordered" evidence="9">
    <location>
        <begin position="50"/>
        <end position="214"/>
    </location>
</feature>
<feature type="region of interest" description="G-domain" evidence="7">
    <location>
        <begin position="368"/>
        <end position="516"/>
    </location>
</feature>
<evidence type="ECO:0000313" key="12">
    <source>
        <dbReference type="Proteomes" id="UP000252355"/>
    </source>
</evidence>
<comment type="similarity">
    <text evidence="1 7 8">Belongs to the TRAFAC class translation factor GTPase superfamily. Classic translation factor GTPase family. IF-2 subfamily.</text>
</comment>
<dbReference type="InterPro" id="IPR027417">
    <property type="entry name" value="P-loop_NTPase"/>
</dbReference>
<keyword evidence="6 7" id="KW-0342">GTP-binding</keyword>
<dbReference type="Pfam" id="PF22042">
    <property type="entry name" value="EF-G_D2"/>
    <property type="match status" value="1"/>
</dbReference>
<evidence type="ECO:0000256" key="3">
    <source>
        <dbReference type="ARBA" id="ARBA00022540"/>
    </source>
</evidence>
<feature type="binding site" evidence="7">
    <location>
        <begin position="420"/>
        <end position="424"/>
    </location>
    <ligand>
        <name>GTP</name>
        <dbReference type="ChEBI" id="CHEBI:37565"/>
    </ligand>
</feature>
<dbReference type="Gene3D" id="3.40.50.10050">
    <property type="entry name" value="Translation initiation factor IF- 2, domain 3"/>
    <property type="match status" value="1"/>
</dbReference>
<keyword evidence="7" id="KW-0963">Cytoplasm</keyword>
<dbReference type="PANTHER" id="PTHR43381">
    <property type="entry name" value="TRANSLATION INITIATION FACTOR IF-2-RELATED"/>
    <property type="match status" value="1"/>
</dbReference>
<feature type="compositionally biased region" description="Basic and acidic residues" evidence="9">
    <location>
        <begin position="197"/>
        <end position="214"/>
    </location>
</feature>
<comment type="subcellular location">
    <subcellularLocation>
        <location evidence="7">Cytoplasm</location>
    </subcellularLocation>
</comment>
<dbReference type="InterPro" id="IPR036925">
    <property type="entry name" value="TIF_IF2_dom3_sf"/>
</dbReference>
<keyword evidence="4 7" id="KW-0547">Nucleotide-binding</keyword>
<dbReference type="FunFam" id="3.40.50.10050:FF:000001">
    <property type="entry name" value="Translation initiation factor IF-2"/>
    <property type="match status" value="1"/>
</dbReference>
<dbReference type="PROSITE" id="PS51722">
    <property type="entry name" value="G_TR_2"/>
    <property type="match status" value="1"/>
</dbReference>
<feature type="binding site" evidence="7">
    <location>
        <begin position="474"/>
        <end position="477"/>
    </location>
    <ligand>
        <name>GTP</name>
        <dbReference type="ChEBI" id="CHEBI:37565"/>
    </ligand>
</feature>
<dbReference type="FunFam" id="2.40.30.10:FF:000007">
    <property type="entry name" value="Translation initiation factor IF-2"/>
    <property type="match status" value="1"/>
</dbReference>
<dbReference type="SUPFAM" id="SSF52156">
    <property type="entry name" value="Initiation factor IF2/eIF5b, domain 3"/>
    <property type="match status" value="1"/>
</dbReference>
<dbReference type="GO" id="GO:0005829">
    <property type="term" value="C:cytosol"/>
    <property type="evidence" value="ECO:0007669"/>
    <property type="project" value="TreeGrafter"/>
</dbReference>
<dbReference type="EMBL" id="QOQW01000001">
    <property type="protein sequence ID" value="RCK81693.1"/>
    <property type="molecule type" value="Genomic_DNA"/>
</dbReference>
<organism evidence="11 12">
    <name type="scientific">Candidatus Ozemobacter sibiricus</name>
    <dbReference type="NCBI Taxonomy" id="2268124"/>
    <lineage>
        <taxon>Bacteria</taxon>
        <taxon>Candidatus Ozemobacteria</taxon>
        <taxon>Candidatus Ozemobacterales</taxon>
        <taxon>Candidatus Ozemobacteraceae</taxon>
        <taxon>Candidatus Ozemobacter</taxon>
    </lineage>
</organism>
<evidence type="ECO:0000256" key="6">
    <source>
        <dbReference type="ARBA" id="ARBA00023134"/>
    </source>
</evidence>
<evidence type="ECO:0000256" key="4">
    <source>
        <dbReference type="ARBA" id="ARBA00022741"/>
    </source>
</evidence>
<evidence type="ECO:0000256" key="2">
    <source>
        <dbReference type="ARBA" id="ARBA00020675"/>
    </source>
</evidence>
<dbReference type="CDD" id="cd01887">
    <property type="entry name" value="IF2_eIF5B"/>
    <property type="match status" value="1"/>
</dbReference>
<evidence type="ECO:0000256" key="8">
    <source>
        <dbReference type="RuleBase" id="RU000644"/>
    </source>
</evidence>
<gene>
    <name evidence="7" type="primary">infB</name>
    <name evidence="11" type="ORF">OZSIB_0827</name>
</gene>
<dbReference type="GO" id="GO:0003743">
    <property type="term" value="F:translation initiation factor activity"/>
    <property type="evidence" value="ECO:0007669"/>
    <property type="project" value="UniProtKB-UniRule"/>
</dbReference>
<proteinExistence type="inferred from homology"/>
<evidence type="ECO:0000313" key="11">
    <source>
        <dbReference type="EMBL" id="RCK81693.1"/>
    </source>
</evidence>
<dbReference type="Proteomes" id="UP000252355">
    <property type="component" value="Unassembled WGS sequence"/>
</dbReference>
<dbReference type="NCBIfam" id="TIGR00487">
    <property type="entry name" value="IF-2"/>
    <property type="match status" value="1"/>
</dbReference>
<dbReference type="Gene3D" id="2.40.30.10">
    <property type="entry name" value="Translation factors"/>
    <property type="match status" value="2"/>
</dbReference>
<feature type="compositionally biased region" description="Pro residues" evidence="9">
    <location>
        <begin position="172"/>
        <end position="184"/>
    </location>
</feature>
<evidence type="ECO:0000256" key="1">
    <source>
        <dbReference type="ARBA" id="ARBA00007733"/>
    </source>
</evidence>
<feature type="domain" description="Tr-type G" evidence="10">
    <location>
        <begin position="365"/>
        <end position="534"/>
    </location>
</feature>
<keyword evidence="3 7" id="KW-0396">Initiation factor</keyword>
<dbReference type="CDD" id="cd03692">
    <property type="entry name" value="mtIF2_IVc"/>
    <property type="match status" value="1"/>
</dbReference>
<comment type="caution">
    <text evidence="11">The sequence shown here is derived from an EMBL/GenBank/DDBJ whole genome shotgun (WGS) entry which is preliminary data.</text>
</comment>
<feature type="compositionally biased region" description="Low complexity" evidence="9">
    <location>
        <begin position="64"/>
        <end position="83"/>
    </location>
</feature>
<dbReference type="SUPFAM" id="SSF50447">
    <property type="entry name" value="Translation proteins"/>
    <property type="match status" value="2"/>
</dbReference>
<accession>A0A367ZU73</accession>
<dbReference type="SUPFAM" id="SSF52540">
    <property type="entry name" value="P-loop containing nucleoside triphosphate hydrolases"/>
    <property type="match status" value="1"/>
</dbReference>
<feature type="binding site" evidence="7">
    <location>
        <begin position="374"/>
        <end position="381"/>
    </location>
    <ligand>
        <name>GTP</name>
        <dbReference type="ChEBI" id="CHEBI:37565"/>
    </ligand>
</feature>
<dbReference type="InterPro" id="IPR000178">
    <property type="entry name" value="TF_IF2_bacterial-like"/>
</dbReference>
<dbReference type="InterPro" id="IPR006847">
    <property type="entry name" value="IF2_N"/>
</dbReference>
<keyword evidence="5 7" id="KW-0648">Protein biosynthesis</keyword>
<evidence type="ECO:0000256" key="5">
    <source>
        <dbReference type="ARBA" id="ARBA00022917"/>
    </source>
</evidence>
<dbReference type="PROSITE" id="PS01176">
    <property type="entry name" value="IF2"/>
    <property type="match status" value="1"/>
</dbReference>
<dbReference type="InterPro" id="IPR023115">
    <property type="entry name" value="TIF_IF2_dom3"/>
</dbReference>
<dbReference type="Pfam" id="PF04760">
    <property type="entry name" value="IF2_N"/>
    <property type="match status" value="1"/>
</dbReference>
<dbReference type="GO" id="GO:0003924">
    <property type="term" value="F:GTPase activity"/>
    <property type="evidence" value="ECO:0007669"/>
    <property type="project" value="UniProtKB-UniRule"/>
</dbReference>
<dbReference type="Gene3D" id="3.40.50.300">
    <property type="entry name" value="P-loop containing nucleotide triphosphate hydrolases"/>
    <property type="match status" value="1"/>
</dbReference>